<proteinExistence type="predicted"/>
<keyword evidence="1" id="KW-0472">Membrane</keyword>
<evidence type="ECO:0000313" key="2">
    <source>
        <dbReference type="EMBL" id="RDB31173.1"/>
    </source>
</evidence>
<organism evidence="2 3">
    <name type="scientific">Candidatus Similichlamydia laticola</name>
    <dbReference type="NCBI Taxonomy" id="2170265"/>
    <lineage>
        <taxon>Bacteria</taxon>
        <taxon>Pseudomonadati</taxon>
        <taxon>Chlamydiota</taxon>
        <taxon>Chlamydiia</taxon>
        <taxon>Parachlamydiales</taxon>
        <taxon>Candidatus Parilichlamydiaceae</taxon>
        <taxon>Candidatus Similichlamydia</taxon>
    </lineage>
</organism>
<reference evidence="2 3" key="1">
    <citation type="submission" date="2018-07" db="EMBL/GenBank/DDBJ databases">
        <title>Comparative genomics of the Candidatus Parilichlamydiaceae reveals evidence of convergent evolution and genome reduction in the phylum Chlamydiae.</title>
        <authorList>
            <person name="Taylor-Brown A."/>
            <person name="Polkinghorne A."/>
        </authorList>
    </citation>
    <scope>NUCLEOTIDE SEQUENCE [LARGE SCALE GENOMIC DNA]</scope>
    <source>
        <strain evidence="2 3">Hat2</strain>
    </source>
</reference>
<dbReference type="OrthoDB" id="9857200at2"/>
<dbReference type="EMBL" id="QQBG01000027">
    <property type="protein sequence ID" value="RDB31173.1"/>
    <property type="molecule type" value="Genomic_DNA"/>
</dbReference>
<evidence type="ECO:0000256" key="1">
    <source>
        <dbReference type="SAM" id="Phobius"/>
    </source>
</evidence>
<evidence type="ECO:0000313" key="3">
    <source>
        <dbReference type="Proteomes" id="UP000253816"/>
    </source>
</evidence>
<sequence length="150" mass="16873">MAKRRLTLVEVLAACTLVIMLVPVFVPQFLRSSAHVRFSRACTRCHLLVRTAILSSLSESFPVRLSIDRIKGSYILSLTPHMEGGFSSRALFSKDYPLTGVSDVLVKEGRKERAVEQIEIVFPDFFHTRKKVDALVLQQGDSRVEISLEP</sequence>
<protein>
    <submittedName>
        <fullName evidence="2">Uncharacterized protein</fullName>
    </submittedName>
</protein>
<dbReference type="Proteomes" id="UP000253816">
    <property type="component" value="Unassembled WGS sequence"/>
</dbReference>
<gene>
    <name evidence="2" type="ORF">HAT2_00725</name>
</gene>
<keyword evidence="3" id="KW-1185">Reference proteome</keyword>
<comment type="caution">
    <text evidence="2">The sequence shown here is derived from an EMBL/GenBank/DDBJ whole genome shotgun (WGS) entry which is preliminary data.</text>
</comment>
<feature type="transmembrane region" description="Helical" evidence="1">
    <location>
        <begin position="7"/>
        <end position="30"/>
    </location>
</feature>
<keyword evidence="1" id="KW-0812">Transmembrane</keyword>
<accession>A0A369KHA3</accession>
<name>A0A369KHA3_9BACT</name>
<dbReference type="RefSeq" id="WP_114544627.1">
    <property type="nucleotide sequence ID" value="NZ_QQBG01000027.1"/>
</dbReference>
<dbReference type="AlphaFoldDB" id="A0A369KHA3"/>
<keyword evidence="1" id="KW-1133">Transmembrane helix</keyword>